<dbReference type="AlphaFoldDB" id="A0A161XLC0"/>
<dbReference type="RefSeq" id="WP_063873076.1">
    <property type="nucleotide sequence ID" value="NZ_CAWMRI010000167.1"/>
</dbReference>
<protein>
    <recommendedName>
        <fullName evidence="4">Phasin family protein</fullName>
    </recommendedName>
</protein>
<sequence>MPGLGDFVQKAFYLGVGLASYAGEKAGGKLGELRSQVQKLADEMVAKGEMNTEEARRFVEDMMKQAQQPPKPSETPEKSPASEPRRIEILEEDETGTVKDSPKSADSSADNVDHLREQVLQLQRELKDLQKDK</sequence>
<proteinExistence type="predicted"/>
<evidence type="ECO:0000256" key="1">
    <source>
        <dbReference type="SAM" id="MobiDB-lite"/>
    </source>
</evidence>
<evidence type="ECO:0000313" key="2">
    <source>
        <dbReference type="EMBL" id="KZL49454.1"/>
    </source>
</evidence>
<accession>A0A161XLC0</accession>
<evidence type="ECO:0000313" key="3">
    <source>
        <dbReference type="Proteomes" id="UP000076555"/>
    </source>
</evidence>
<comment type="caution">
    <text evidence="2">The sequence shown here is derived from an EMBL/GenBank/DDBJ whole genome shotgun (WGS) entry which is preliminary data.</text>
</comment>
<organism evidence="2 3">
    <name type="scientific">Nodularia spumigena CENA596</name>
    <dbReference type="NCBI Taxonomy" id="1819295"/>
    <lineage>
        <taxon>Bacteria</taxon>
        <taxon>Bacillati</taxon>
        <taxon>Cyanobacteriota</taxon>
        <taxon>Cyanophyceae</taxon>
        <taxon>Nostocales</taxon>
        <taxon>Nodulariaceae</taxon>
        <taxon>Nodularia</taxon>
    </lineage>
</organism>
<reference evidence="2 3" key="1">
    <citation type="submission" date="2016-04" db="EMBL/GenBank/DDBJ databases">
        <title>Draft Genome Assembly of the Bloom-forming Cyanobacterium Nodularia spumigena Strain CENA596 in Shrimp Production Ponds.</title>
        <authorList>
            <person name="Popin R.V."/>
            <person name="Rigonato J."/>
            <person name="Abreu V.A."/>
            <person name="Andreote A.P."/>
            <person name="Silveira S.B."/>
            <person name="Odebrecht C."/>
            <person name="Fiore M.F."/>
        </authorList>
    </citation>
    <scope>NUCLEOTIDE SEQUENCE [LARGE SCALE GENOMIC DNA]</scope>
    <source>
        <strain evidence="2 3">CENA596</strain>
    </source>
</reference>
<feature type="region of interest" description="Disordered" evidence="1">
    <location>
        <begin position="59"/>
        <end position="117"/>
    </location>
</feature>
<name>A0A161XLC0_NODSP</name>
<dbReference type="OrthoDB" id="495409at2"/>
<evidence type="ECO:0008006" key="4">
    <source>
        <dbReference type="Google" id="ProtNLM"/>
    </source>
</evidence>
<dbReference type="EMBL" id="LWAJ01000167">
    <property type="protein sequence ID" value="KZL49454.1"/>
    <property type="molecule type" value="Genomic_DNA"/>
</dbReference>
<gene>
    <name evidence="2" type="ORF">A2T98_12650</name>
</gene>
<dbReference type="Proteomes" id="UP000076555">
    <property type="component" value="Unassembled WGS sequence"/>
</dbReference>